<keyword evidence="2" id="KW-1185">Reference proteome</keyword>
<dbReference type="EMBL" id="JBITGY010000006">
    <property type="protein sequence ID" value="MFI6500331.1"/>
    <property type="molecule type" value="Genomic_DNA"/>
</dbReference>
<protein>
    <recommendedName>
        <fullName evidence="3">DUF4102 domain-containing protein</fullName>
    </recommendedName>
</protein>
<proteinExistence type="predicted"/>
<organism evidence="1 2">
    <name type="scientific">Nonomuraea typhae</name>
    <dbReference type="NCBI Taxonomy" id="2603600"/>
    <lineage>
        <taxon>Bacteria</taxon>
        <taxon>Bacillati</taxon>
        <taxon>Actinomycetota</taxon>
        <taxon>Actinomycetes</taxon>
        <taxon>Streptosporangiales</taxon>
        <taxon>Streptosporangiaceae</taxon>
        <taxon>Nonomuraea</taxon>
    </lineage>
</organism>
<accession>A0ABW7YWP9</accession>
<gene>
    <name evidence="1" type="ORF">ACIBG2_23320</name>
</gene>
<dbReference type="Proteomes" id="UP001612741">
    <property type="component" value="Unassembled WGS sequence"/>
</dbReference>
<evidence type="ECO:0000313" key="2">
    <source>
        <dbReference type="Proteomes" id="UP001612741"/>
    </source>
</evidence>
<reference evidence="1 2" key="1">
    <citation type="submission" date="2024-10" db="EMBL/GenBank/DDBJ databases">
        <title>The Natural Products Discovery Center: Release of the First 8490 Sequenced Strains for Exploring Actinobacteria Biosynthetic Diversity.</title>
        <authorList>
            <person name="Kalkreuter E."/>
            <person name="Kautsar S.A."/>
            <person name="Yang D."/>
            <person name="Bader C.D."/>
            <person name="Teijaro C.N."/>
            <person name="Fluegel L."/>
            <person name="Davis C.M."/>
            <person name="Simpson J.R."/>
            <person name="Lauterbach L."/>
            <person name="Steele A.D."/>
            <person name="Gui C."/>
            <person name="Meng S."/>
            <person name="Li G."/>
            <person name="Viehrig K."/>
            <person name="Ye F."/>
            <person name="Su P."/>
            <person name="Kiefer A.F."/>
            <person name="Nichols A."/>
            <person name="Cepeda A.J."/>
            <person name="Yan W."/>
            <person name="Fan B."/>
            <person name="Jiang Y."/>
            <person name="Adhikari A."/>
            <person name="Zheng C.-J."/>
            <person name="Schuster L."/>
            <person name="Cowan T.M."/>
            <person name="Smanski M.J."/>
            <person name="Chevrette M.G."/>
            <person name="De Carvalho L.P.S."/>
            <person name="Shen B."/>
        </authorList>
    </citation>
    <scope>NUCLEOTIDE SEQUENCE [LARGE SCALE GENOMIC DNA]</scope>
    <source>
        <strain evidence="1 2">NPDC050545</strain>
    </source>
</reference>
<evidence type="ECO:0000313" key="1">
    <source>
        <dbReference type="EMBL" id="MFI6500331.1"/>
    </source>
</evidence>
<sequence length="134" mass="14783">MAKIPIGKYEATIYPEGGGYTGAISLGFHPDGRRNRPKRKGKTKTVVKDKLKKLVEDLEAGIKTSENYTVGDAVNDWLAEGLRGRSEATVTKLTALGSPRRLDTQDQVLAAGDRSRLQPQQVRHLRVTCRPQGR</sequence>
<name>A0ABW7YWP9_9ACTN</name>
<dbReference type="RefSeq" id="WP_397084166.1">
    <property type="nucleotide sequence ID" value="NZ_JBITGY010000006.1"/>
</dbReference>
<evidence type="ECO:0008006" key="3">
    <source>
        <dbReference type="Google" id="ProtNLM"/>
    </source>
</evidence>
<comment type="caution">
    <text evidence="1">The sequence shown here is derived from an EMBL/GenBank/DDBJ whole genome shotgun (WGS) entry which is preliminary data.</text>
</comment>